<dbReference type="InterPro" id="IPR014985">
    <property type="entry name" value="WbqC"/>
</dbReference>
<dbReference type="Pfam" id="PF08889">
    <property type="entry name" value="WbqC"/>
    <property type="match status" value="1"/>
</dbReference>
<comment type="caution">
    <text evidence="1">The sequence shown here is derived from an EMBL/GenBank/DDBJ whole genome shotgun (WGS) entry which is preliminary data.</text>
</comment>
<dbReference type="Proteomes" id="UP001143543">
    <property type="component" value="Unassembled WGS sequence"/>
</dbReference>
<sequence>MKVLLHPSYFPSISQFVLLAKATETVFEKGDNYQKQTYRNRMYIYGANGKQLLSIPIKHLGNNGRQLYKDVKIENDFQWQKQHWKSIESAYRTSPFFEFYEDEFAHLFEKKQEFLFDFNLKTTEIIMDCLQLEADFQFTEEYFATPKDQQDFRPLVNAKSKIGQDITPYTQVFEEKHGFIPNLSTLDLLFNEGTNALTYLEEQNIAL</sequence>
<dbReference type="EMBL" id="BRVO01000003">
    <property type="protein sequence ID" value="GLB50373.1"/>
    <property type="molecule type" value="Genomic_DNA"/>
</dbReference>
<keyword evidence="2" id="KW-1185">Reference proteome</keyword>
<gene>
    <name evidence="1" type="ORF">Y10_27410</name>
</gene>
<evidence type="ECO:0000313" key="1">
    <source>
        <dbReference type="EMBL" id="GLB50373.1"/>
    </source>
</evidence>
<accession>A0ABQ5MLX6</accession>
<name>A0ABQ5MLX6_9FLAO</name>
<dbReference type="RefSeq" id="WP_281765997.1">
    <property type="nucleotide sequence ID" value="NZ_BRVO01000003.1"/>
</dbReference>
<evidence type="ECO:0008006" key="3">
    <source>
        <dbReference type="Google" id="ProtNLM"/>
    </source>
</evidence>
<organism evidence="1 2">
    <name type="scientific">Neptunitalea lumnitzerae</name>
    <dbReference type="NCBI Taxonomy" id="2965509"/>
    <lineage>
        <taxon>Bacteria</taxon>
        <taxon>Pseudomonadati</taxon>
        <taxon>Bacteroidota</taxon>
        <taxon>Flavobacteriia</taxon>
        <taxon>Flavobacteriales</taxon>
        <taxon>Flavobacteriaceae</taxon>
        <taxon>Neptunitalea</taxon>
    </lineage>
</organism>
<proteinExistence type="predicted"/>
<evidence type="ECO:0000313" key="2">
    <source>
        <dbReference type="Proteomes" id="UP001143543"/>
    </source>
</evidence>
<protein>
    <recommendedName>
        <fullName evidence="3">WbqC-like protein</fullName>
    </recommendedName>
</protein>
<reference evidence="1" key="1">
    <citation type="submission" date="2022-07" db="EMBL/GenBank/DDBJ databases">
        <title>Taxonomy of Novel Oxalotrophic and Methylotrophic Bacteria.</title>
        <authorList>
            <person name="Sahin N."/>
            <person name="Tani A."/>
        </authorList>
    </citation>
    <scope>NUCLEOTIDE SEQUENCE</scope>
    <source>
        <strain evidence="1">Y10</strain>
    </source>
</reference>